<dbReference type="EMBL" id="JAHRIP010057404">
    <property type="protein sequence ID" value="MEQ2303210.1"/>
    <property type="molecule type" value="Genomic_DNA"/>
</dbReference>
<reference evidence="2 3" key="1">
    <citation type="submission" date="2021-06" db="EMBL/GenBank/DDBJ databases">
        <authorList>
            <person name="Palmer J.M."/>
        </authorList>
    </citation>
    <scope>NUCLEOTIDE SEQUENCE [LARGE SCALE GENOMIC DNA]</scope>
    <source>
        <strain evidence="2 3">AS_MEX2019</strain>
        <tissue evidence="2">Muscle</tissue>
    </source>
</reference>
<evidence type="ECO:0000313" key="3">
    <source>
        <dbReference type="Proteomes" id="UP001469553"/>
    </source>
</evidence>
<sequence length="232" mass="26449">MPPSGQSDRRHFCVLVSTCISNKTCARKAFNAHWQELRHRRGPQRLEQEQRHRPVPQWREQELRRCRDLQWRGQELRRHPDPQWRGQEQKTLTAPPACLVLPQNTKLERVKMAWAELQRAWETLLWQTKTQDYLLQPSGQRAWDPPPSRPKSRKVLRADVSCGGRSTSALLPDLGVQPGEQAENGTPSVPAVIVEPSDHCSLACRLRGPILAETFCHGLCSGGPRDADRQAA</sequence>
<accession>A0ABV0ZBD9</accession>
<evidence type="ECO:0000313" key="2">
    <source>
        <dbReference type="EMBL" id="MEQ2303210.1"/>
    </source>
</evidence>
<protein>
    <submittedName>
        <fullName evidence="2">Uncharacterized protein</fullName>
    </submittedName>
</protein>
<dbReference type="Proteomes" id="UP001469553">
    <property type="component" value="Unassembled WGS sequence"/>
</dbReference>
<gene>
    <name evidence="2" type="ORF">AMECASPLE_014394</name>
</gene>
<evidence type="ECO:0000256" key="1">
    <source>
        <dbReference type="SAM" id="MobiDB-lite"/>
    </source>
</evidence>
<comment type="caution">
    <text evidence="2">The sequence shown here is derived from an EMBL/GenBank/DDBJ whole genome shotgun (WGS) entry which is preliminary data.</text>
</comment>
<feature type="region of interest" description="Disordered" evidence="1">
    <location>
        <begin position="168"/>
        <end position="189"/>
    </location>
</feature>
<proteinExistence type="predicted"/>
<keyword evidence="3" id="KW-1185">Reference proteome</keyword>
<organism evidence="2 3">
    <name type="scientific">Ameca splendens</name>
    <dbReference type="NCBI Taxonomy" id="208324"/>
    <lineage>
        <taxon>Eukaryota</taxon>
        <taxon>Metazoa</taxon>
        <taxon>Chordata</taxon>
        <taxon>Craniata</taxon>
        <taxon>Vertebrata</taxon>
        <taxon>Euteleostomi</taxon>
        <taxon>Actinopterygii</taxon>
        <taxon>Neopterygii</taxon>
        <taxon>Teleostei</taxon>
        <taxon>Neoteleostei</taxon>
        <taxon>Acanthomorphata</taxon>
        <taxon>Ovalentaria</taxon>
        <taxon>Atherinomorphae</taxon>
        <taxon>Cyprinodontiformes</taxon>
        <taxon>Goodeidae</taxon>
        <taxon>Ameca</taxon>
    </lineage>
</organism>
<name>A0ABV0ZBD9_9TELE</name>